<evidence type="ECO:0000313" key="2">
    <source>
        <dbReference type="EMBL" id="KYH25759.1"/>
    </source>
</evidence>
<name>A0A151ADP6_9EURY</name>
<evidence type="ECO:0000256" key="1">
    <source>
        <dbReference type="SAM" id="Phobius"/>
    </source>
</evidence>
<protein>
    <submittedName>
        <fullName evidence="2">Uncharacterized protein</fullName>
    </submittedName>
</protein>
<keyword evidence="1" id="KW-0472">Membrane</keyword>
<evidence type="ECO:0000313" key="3">
    <source>
        <dbReference type="Proteomes" id="UP000075321"/>
    </source>
</evidence>
<dbReference type="EMBL" id="LTAZ01000005">
    <property type="protein sequence ID" value="KYH25759.1"/>
    <property type="molecule type" value="Genomic_DNA"/>
</dbReference>
<organism evidence="2 3">
    <name type="scientific">Halalkalicoccus paucihalophilus</name>
    <dbReference type="NCBI Taxonomy" id="1008153"/>
    <lineage>
        <taxon>Archaea</taxon>
        <taxon>Methanobacteriati</taxon>
        <taxon>Methanobacteriota</taxon>
        <taxon>Stenosarchaea group</taxon>
        <taxon>Halobacteria</taxon>
        <taxon>Halobacteriales</taxon>
        <taxon>Halococcaceae</taxon>
        <taxon>Halalkalicoccus</taxon>
    </lineage>
</organism>
<keyword evidence="3" id="KW-1185">Reference proteome</keyword>
<keyword evidence="1" id="KW-1133">Transmembrane helix</keyword>
<proteinExistence type="predicted"/>
<feature type="transmembrane region" description="Helical" evidence="1">
    <location>
        <begin position="16"/>
        <end position="37"/>
    </location>
</feature>
<comment type="caution">
    <text evidence="2">The sequence shown here is derived from an EMBL/GenBank/DDBJ whole genome shotgun (WGS) entry which is preliminary data.</text>
</comment>
<gene>
    <name evidence="2" type="ORF">HAPAU_24370</name>
</gene>
<sequence length="38" mass="4242">MNPALLNQHGTYPIEILGGSVLLISVVLTLAWLVYLYR</sequence>
<accession>A0A151ADP6</accession>
<reference evidence="2 3" key="1">
    <citation type="submission" date="2016-02" db="EMBL/GenBank/DDBJ databases">
        <title>Genome sequence of Halalkalicoccus paucihalophilus DSM 24557.</title>
        <authorList>
            <person name="Poehlein A."/>
            <person name="Daniel R."/>
        </authorList>
    </citation>
    <scope>NUCLEOTIDE SEQUENCE [LARGE SCALE GENOMIC DNA]</scope>
    <source>
        <strain evidence="2 3">DSM 24557</strain>
    </source>
</reference>
<keyword evidence="1" id="KW-0812">Transmembrane</keyword>
<dbReference type="AlphaFoldDB" id="A0A151ADP6"/>
<dbReference type="PATRIC" id="fig|1008153.3.peg.2484"/>
<dbReference type="Proteomes" id="UP000075321">
    <property type="component" value="Unassembled WGS sequence"/>
</dbReference>